<dbReference type="PANTHER" id="PTHR38166">
    <property type="entry name" value="C2H2-TYPE DOMAIN-CONTAINING PROTEIN-RELATED"/>
    <property type="match status" value="1"/>
</dbReference>
<sequence>MDTNETAEDQWLLFDELTSEYPPAGAGDSDAALTSRLVEHALDQYAQKTSSPRPVTSENNEPLSESVHSPAGKDISCHGRELACPFYKRDPVKYLSCLKYCRLNNPTQLKEHLLQQHRLPPYCPICKKGFQTAKSRDRHIVRRTCSIQDFFQFEGISDDQRRLLFRRHKGLGLQQQWKRICKVIKLETLAAESPYIKDSLGQQVVAFRDYWRKHGQRLIATSLKTLGFNSSLWQNEERRLACLYSKVLFGTLDLITRERHQTI</sequence>
<feature type="region of interest" description="Disordered" evidence="1">
    <location>
        <begin position="46"/>
        <end position="73"/>
    </location>
</feature>
<protein>
    <recommendedName>
        <fullName evidence="4">C2H2-type domain-containing protein</fullName>
    </recommendedName>
</protein>
<dbReference type="EMBL" id="WOWK01000039">
    <property type="protein sequence ID" value="KAF0325037.1"/>
    <property type="molecule type" value="Genomic_DNA"/>
</dbReference>
<gene>
    <name evidence="2" type="ORF">GQ607_007658</name>
</gene>
<evidence type="ECO:0000313" key="2">
    <source>
        <dbReference type="EMBL" id="KAF0325037.1"/>
    </source>
</evidence>
<keyword evidence="3" id="KW-1185">Reference proteome</keyword>
<reference evidence="2 3" key="1">
    <citation type="submission" date="2019-12" db="EMBL/GenBank/DDBJ databases">
        <title>A genome sequence resource for the geographically widespread anthracnose pathogen Colletotrichum asianum.</title>
        <authorList>
            <person name="Meng Y."/>
        </authorList>
    </citation>
    <scope>NUCLEOTIDE SEQUENCE [LARGE SCALE GENOMIC DNA]</scope>
    <source>
        <strain evidence="2 3">ICMP 18580</strain>
    </source>
</reference>
<evidence type="ECO:0000313" key="3">
    <source>
        <dbReference type="Proteomes" id="UP000434172"/>
    </source>
</evidence>
<evidence type="ECO:0000256" key="1">
    <source>
        <dbReference type="SAM" id="MobiDB-lite"/>
    </source>
</evidence>
<evidence type="ECO:0008006" key="4">
    <source>
        <dbReference type="Google" id="ProtNLM"/>
    </source>
</evidence>
<proteinExistence type="predicted"/>
<feature type="compositionally biased region" description="Polar residues" evidence="1">
    <location>
        <begin position="46"/>
        <end position="67"/>
    </location>
</feature>
<dbReference type="Proteomes" id="UP000434172">
    <property type="component" value="Unassembled WGS sequence"/>
</dbReference>
<dbReference type="PANTHER" id="PTHR38166:SF1">
    <property type="entry name" value="C2H2-TYPE DOMAIN-CONTAINING PROTEIN"/>
    <property type="match status" value="1"/>
</dbReference>
<dbReference type="AlphaFoldDB" id="A0A8H3WI65"/>
<name>A0A8H3WI65_9PEZI</name>
<organism evidence="2 3">
    <name type="scientific">Colletotrichum asianum</name>
    <dbReference type="NCBI Taxonomy" id="702518"/>
    <lineage>
        <taxon>Eukaryota</taxon>
        <taxon>Fungi</taxon>
        <taxon>Dikarya</taxon>
        <taxon>Ascomycota</taxon>
        <taxon>Pezizomycotina</taxon>
        <taxon>Sordariomycetes</taxon>
        <taxon>Hypocreomycetidae</taxon>
        <taxon>Glomerellales</taxon>
        <taxon>Glomerellaceae</taxon>
        <taxon>Colletotrichum</taxon>
        <taxon>Colletotrichum gloeosporioides species complex</taxon>
    </lineage>
</organism>
<comment type="caution">
    <text evidence="2">The sequence shown here is derived from an EMBL/GenBank/DDBJ whole genome shotgun (WGS) entry which is preliminary data.</text>
</comment>
<dbReference type="OrthoDB" id="3521097at2759"/>
<accession>A0A8H3WI65</accession>